<comment type="caution">
    <text evidence="8">The sequence shown here is derived from an EMBL/GenBank/DDBJ whole genome shotgun (WGS) entry which is preliminary data.</text>
</comment>
<dbReference type="GO" id="GO:0008195">
    <property type="term" value="F:phosphatidate phosphatase activity"/>
    <property type="evidence" value="ECO:0007669"/>
    <property type="project" value="TreeGrafter"/>
</dbReference>
<dbReference type="OrthoDB" id="10030083at2759"/>
<evidence type="ECO:0000259" key="7">
    <source>
        <dbReference type="Pfam" id="PF01569"/>
    </source>
</evidence>
<feature type="transmembrane region" description="Helical" evidence="6">
    <location>
        <begin position="28"/>
        <end position="49"/>
    </location>
</feature>
<protein>
    <recommendedName>
        <fullName evidence="7">Phosphatidic acid phosphatase type 2/haloperoxidase domain-containing protein</fullName>
    </recommendedName>
</protein>
<dbReference type="Gene3D" id="1.20.144.10">
    <property type="entry name" value="Phosphatidic acid phosphatase type 2/haloperoxidase"/>
    <property type="match status" value="1"/>
</dbReference>
<evidence type="ECO:0000256" key="2">
    <source>
        <dbReference type="ARBA" id="ARBA00008816"/>
    </source>
</evidence>
<reference evidence="8 9" key="1">
    <citation type="journal article" date="2019" name="PLoS Biol.">
        <title>Sex chromosomes control vertical transmission of feminizing Wolbachia symbionts in an isopod.</title>
        <authorList>
            <person name="Becking T."/>
            <person name="Chebbi M.A."/>
            <person name="Giraud I."/>
            <person name="Moumen B."/>
            <person name="Laverre T."/>
            <person name="Caubet Y."/>
            <person name="Peccoud J."/>
            <person name="Gilbert C."/>
            <person name="Cordaux R."/>
        </authorList>
    </citation>
    <scope>NUCLEOTIDE SEQUENCE [LARGE SCALE GENOMIC DNA]</scope>
    <source>
        <strain evidence="8">ANa2</strain>
        <tissue evidence="8">Whole body excluding digestive tract and cuticle</tissue>
    </source>
</reference>
<keyword evidence="3 6" id="KW-0812">Transmembrane</keyword>
<dbReference type="SUPFAM" id="SSF48317">
    <property type="entry name" value="Acid phosphatase/Vanadium-dependent haloperoxidase"/>
    <property type="match status" value="1"/>
</dbReference>
<keyword evidence="5 6" id="KW-0472">Membrane</keyword>
<feature type="domain" description="Phosphatidic acid phosphatase type 2/haloperoxidase" evidence="7">
    <location>
        <begin position="29"/>
        <end position="98"/>
    </location>
</feature>
<organism evidence="8 9">
    <name type="scientific">Armadillidium nasatum</name>
    <dbReference type="NCBI Taxonomy" id="96803"/>
    <lineage>
        <taxon>Eukaryota</taxon>
        <taxon>Metazoa</taxon>
        <taxon>Ecdysozoa</taxon>
        <taxon>Arthropoda</taxon>
        <taxon>Crustacea</taxon>
        <taxon>Multicrustacea</taxon>
        <taxon>Malacostraca</taxon>
        <taxon>Eumalacostraca</taxon>
        <taxon>Peracarida</taxon>
        <taxon>Isopoda</taxon>
        <taxon>Oniscidea</taxon>
        <taxon>Crinocheta</taxon>
        <taxon>Armadillidiidae</taxon>
        <taxon>Armadillidium</taxon>
    </lineage>
</organism>
<dbReference type="GO" id="GO:0046839">
    <property type="term" value="P:phospholipid dephosphorylation"/>
    <property type="evidence" value="ECO:0007669"/>
    <property type="project" value="TreeGrafter"/>
</dbReference>
<dbReference type="PANTHER" id="PTHR10165">
    <property type="entry name" value="LIPID PHOSPHATE PHOSPHATASE"/>
    <property type="match status" value="1"/>
</dbReference>
<dbReference type="Pfam" id="PF01569">
    <property type="entry name" value="PAP2"/>
    <property type="match status" value="1"/>
</dbReference>
<dbReference type="InterPro" id="IPR036938">
    <property type="entry name" value="PAP2/HPO_sf"/>
</dbReference>
<keyword evidence="4 6" id="KW-1133">Transmembrane helix</keyword>
<evidence type="ECO:0000256" key="3">
    <source>
        <dbReference type="ARBA" id="ARBA00022692"/>
    </source>
</evidence>
<comment type="subcellular location">
    <subcellularLocation>
        <location evidence="1">Membrane</location>
        <topology evidence="1">Multi-pass membrane protein</topology>
    </subcellularLocation>
</comment>
<evidence type="ECO:0000256" key="6">
    <source>
        <dbReference type="SAM" id="Phobius"/>
    </source>
</evidence>
<gene>
    <name evidence="8" type="ORF">Anas_14050</name>
</gene>
<proteinExistence type="inferred from homology"/>
<sequence>PLVFLVPSVALLFHYIVKRNKTELCQGFLALSLALGLNGVITNVIKVIVGRPRPDFFYRCFPDGNPELENVSDISLACKGEEAEILEGRKSFPSGHASCKLLRIWLS</sequence>
<dbReference type="EMBL" id="SEYY01001479">
    <property type="protein sequence ID" value="KAB7505279.1"/>
    <property type="molecule type" value="Genomic_DNA"/>
</dbReference>
<evidence type="ECO:0000256" key="4">
    <source>
        <dbReference type="ARBA" id="ARBA00022989"/>
    </source>
</evidence>
<dbReference type="PANTHER" id="PTHR10165:SF35">
    <property type="entry name" value="RE23632P"/>
    <property type="match status" value="1"/>
</dbReference>
<dbReference type="Proteomes" id="UP000326759">
    <property type="component" value="Unassembled WGS sequence"/>
</dbReference>
<dbReference type="InterPro" id="IPR043216">
    <property type="entry name" value="PAP-like"/>
</dbReference>
<dbReference type="InterPro" id="IPR000326">
    <property type="entry name" value="PAP2/HPO"/>
</dbReference>
<evidence type="ECO:0000313" key="9">
    <source>
        <dbReference type="Proteomes" id="UP000326759"/>
    </source>
</evidence>
<feature type="non-terminal residue" evidence="8">
    <location>
        <position position="1"/>
    </location>
</feature>
<evidence type="ECO:0000256" key="5">
    <source>
        <dbReference type="ARBA" id="ARBA00023136"/>
    </source>
</evidence>
<dbReference type="GO" id="GO:0016020">
    <property type="term" value="C:membrane"/>
    <property type="evidence" value="ECO:0007669"/>
    <property type="project" value="UniProtKB-SubCell"/>
</dbReference>
<dbReference type="AlphaFoldDB" id="A0A5N5TGH3"/>
<accession>A0A5N5TGH3</accession>
<comment type="similarity">
    <text evidence="2">Belongs to the PA-phosphatase related phosphoesterase family.</text>
</comment>
<keyword evidence="9" id="KW-1185">Reference proteome</keyword>
<name>A0A5N5TGH3_9CRUS</name>
<dbReference type="GO" id="GO:0006644">
    <property type="term" value="P:phospholipid metabolic process"/>
    <property type="evidence" value="ECO:0007669"/>
    <property type="project" value="UniProtKB-UniPathway"/>
</dbReference>
<evidence type="ECO:0000313" key="8">
    <source>
        <dbReference type="EMBL" id="KAB7505279.1"/>
    </source>
</evidence>
<evidence type="ECO:0000256" key="1">
    <source>
        <dbReference type="ARBA" id="ARBA00004141"/>
    </source>
</evidence>
<dbReference type="UniPathway" id="UPA00085"/>